<dbReference type="Proteomes" id="UP000285376">
    <property type="component" value="Unassembled WGS sequence"/>
</dbReference>
<dbReference type="PANTHER" id="PTHR23501:SF191">
    <property type="entry name" value="VACUOLAR BASIC AMINO ACID TRANSPORTER 4"/>
    <property type="match status" value="1"/>
</dbReference>
<evidence type="ECO:0000256" key="1">
    <source>
        <dbReference type="ARBA" id="ARBA00004429"/>
    </source>
</evidence>
<sequence length="576" mass="59061">MSTDATVTPAVSEPTPRSKALLATAALAVLLTAADTYVVVLALEEMMSGVGLGIDQLQRAAPIVSGFLLGYIAVLPLIGRLSDLVSRQRVLLWCLVLFGLGSVVTALAVDLPVIVGGRVIQGIGGGGLVPATLALVADLLPRGRRGVALGMVSAVQEIGAVIGPLLGAAVLAFWSWRAIFWLNAGAAVVLAVVIAVLGRGAPTGEPLHLGARSRWVARVGWVAGALGTAVVVLALWAPERLTSNVTYGPPFVPYEGYTSRLITPIGFWGLGLLAGFVVLTAPVWWPRLRAVDVFGAALLTGALACVVWTFATADSSKQVMSDSGVWLLPVAGVLLVGYVVRHLTAKQPLIERGVLAGRVPAALLVSFLVGTALVAVVVEIPVLARLTMTNSQTTAAFVLLRFLVAVPIGALVGGLLLRRIGPAFVAAPGLVLAGGAILVMSGWRSGALSDLVISTLVLLVAGFGIGLAVAPVNDAALADAPESAHGVTSALVVVGRMMGMVVGLALLTAVGLHRFSTEMQKVDRPNAQTVRDAGVVQVHTVFIGAGVAALVAAAIALFFLGRSVIAARDVADPLES</sequence>
<dbReference type="AlphaFoldDB" id="A0A417Z2L1"/>
<dbReference type="PROSITE" id="PS50850">
    <property type="entry name" value="MFS"/>
    <property type="match status" value="1"/>
</dbReference>
<dbReference type="Pfam" id="PF07690">
    <property type="entry name" value="MFS_1"/>
    <property type="match status" value="1"/>
</dbReference>
<comment type="subcellular location">
    <subcellularLocation>
        <location evidence="1">Cell inner membrane</location>
        <topology evidence="1">Multi-pass membrane protein</topology>
    </subcellularLocation>
</comment>
<feature type="domain" description="Major facilitator superfamily (MFS) profile" evidence="7">
    <location>
        <begin position="21"/>
        <end position="564"/>
    </location>
</feature>
<accession>A0A417Z2L1</accession>
<feature type="transmembrane region" description="Helical" evidence="6">
    <location>
        <begin position="493"/>
        <end position="515"/>
    </location>
</feature>
<feature type="transmembrane region" description="Helical" evidence="6">
    <location>
        <begin position="361"/>
        <end position="384"/>
    </location>
</feature>
<evidence type="ECO:0000256" key="3">
    <source>
        <dbReference type="ARBA" id="ARBA00022692"/>
    </source>
</evidence>
<comment type="caution">
    <text evidence="8">The sequence shown here is derived from an EMBL/GenBank/DDBJ whole genome shotgun (WGS) entry which is preliminary data.</text>
</comment>
<feature type="transmembrane region" description="Helical" evidence="6">
    <location>
        <begin position="219"/>
        <end position="237"/>
    </location>
</feature>
<dbReference type="RefSeq" id="WP_118914581.1">
    <property type="nucleotide sequence ID" value="NZ_QWLM01000018.1"/>
</dbReference>
<feature type="transmembrane region" description="Helical" evidence="6">
    <location>
        <begin position="119"/>
        <end position="140"/>
    </location>
</feature>
<evidence type="ECO:0000256" key="5">
    <source>
        <dbReference type="ARBA" id="ARBA00023136"/>
    </source>
</evidence>
<organism evidence="8 9">
    <name type="scientific">Dermacoccus abyssi</name>
    <dbReference type="NCBI Taxonomy" id="322596"/>
    <lineage>
        <taxon>Bacteria</taxon>
        <taxon>Bacillati</taxon>
        <taxon>Actinomycetota</taxon>
        <taxon>Actinomycetes</taxon>
        <taxon>Micrococcales</taxon>
        <taxon>Dermacoccaceae</taxon>
        <taxon>Dermacoccus</taxon>
    </lineage>
</organism>
<dbReference type="PANTHER" id="PTHR23501">
    <property type="entry name" value="MAJOR FACILITATOR SUPERFAMILY"/>
    <property type="match status" value="1"/>
</dbReference>
<evidence type="ECO:0000313" key="9">
    <source>
        <dbReference type="Proteomes" id="UP000285376"/>
    </source>
</evidence>
<dbReference type="InterPro" id="IPR011701">
    <property type="entry name" value="MFS"/>
</dbReference>
<keyword evidence="4 6" id="KW-1133">Transmembrane helix</keyword>
<feature type="transmembrane region" description="Helical" evidence="6">
    <location>
        <begin position="60"/>
        <end position="78"/>
    </location>
</feature>
<feature type="transmembrane region" description="Helical" evidence="6">
    <location>
        <begin position="90"/>
        <end position="113"/>
    </location>
</feature>
<dbReference type="Gene3D" id="1.20.1250.20">
    <property type="entry name" value="MFS general substrate transporter like domains"/>
    <property type="match status" value="2"/>
</dbReference>
<dbReference type="EMBL" id="QWLM01000018">
    <property type="protein sequence ID" value="RHW44318.1"/>
    <property type="molecule type" value="Genomic_DNA"/>
</dbReference>
<keyword evidence="3 6" id="KW-0812">Transmembrane</keyword>
<feature type="transmembrane region" description="Helical" evidence="6">
    <location>
        <begin position="451"/>
        <end position="472"/>
    </location>
</feature>
<name>A0A417Z2L1_9MICO</name>
<reference evidence="8 9" key="1">
    <citation type="submission" date="2018-08" db="EMBL/GenBank/DDBJ databases">
        <title>Whole genome sequence analysis of Dermacoccus abyssi bacteria isolated from Deep Mariana trench Micromonospora spp reveals genes involved in the environmental adaptation and production of secondary metabolites.</title>
        <authorList>
            <person name="Abdel-Mageed W.M."/>
            <person name="Lehri B."/>
            <person name="Nouioui I."/>
            <person name="Goodfellow I."/>
            <person name="Jaspars M."/>
            <person name="Karlyshev A."/>
        </authorList>
    </citation>
    <scope>NUCLEOTIDE SEQUENCE [LARGE SCALE GENOMIC DNA]</scope>
    <source>
        <strain evidence="8 9">MT1.1</strain>
    </source>
</reference>
<feature type="transmembrane region" description="Helical" evidence="6">
    <location>
        <begin position="147"/>
        <end position="174"/>
    </location>
</feature>
<protein>
    <submittedName>
        <fullName evidence="8">MFS transporter</fullName>
    </submittedName>
</protein>
<evidence type="ECO:0000256" key="2">
    <source>
        <dbReference type="ARBA" id="ARBA00022448"/>
    </source>
</evidence>
<feature type="transmembrane region" description="Helical" evidence="6">
    <location>
        <begin position="323"/>
        <end position="340"/>
    </location>
</feature>
<evidence type="ECO:0000259" key="7">
    <source>
        <dbReference type="PROSITE" id="PS50850"/>
    </source>
</evidence>
<feature type="transmembrane region" description="Helical" evidence="6">
    <location>
        <begin position="180"/>
        <end position="198"/>
    </location>
</feature>
<feature type="transmembrane region" description="Helical" evidence="6">
    <location>
        <begin position="291"/>
        <end position="311"/>
    </location>
</feature>
<dbReference type="GO" id="GO:0022857">
    <property type="term" value="F:transmembrane transporter activity"/>
    <property type="evidence" value="ECO:0007669"/>
    <property type="project" value="InterPro"/>
</dbReference>
<feature type="transmembrane region" description="Helical" evidence="6">
    <location>
        <begin position="257"/>
        <end position="279"/>
    </location>
</feature>
<keyword evidence="2" id="KW-0813">Transport</keyword>
<feature type="transmembrane region" description="Helical" evidence="6">
    <location>
        <begin position="424"/>
        <end position="445"/>
    </location>
</feature>
<proteinExistence type="predicted"/>
<dbReference type="InterPro" id="IPR020846">
    <property type="entry name" value="MFS_dom"/>
</dbReference>
<feature type="transmembrane region" description="Helical" evidence="6">
    <location>
        <begin position="396"/>
        <end position="417"/>
    </location>
</feature>
<feature type="transmembrane region" description="Helical" evidence="6">
    <location>
        <begin position="535"/>
        <end position="560"/>
    </location>
</feature>
<evidence type="ECO:0000313" key="8">
    <source>
        <dbReference type="EMBL" id="RHW44318.1"/>
    </source>
</evidence>
<gene>
    <name evidence="8" type="ORF">D1832_12875</name>
</gene>
<dbReference type="InterPro" id="IPR036259">
    <property type="entry name" value="MFS_trans_sf"/>
</dbReference>
<dbReference type="SUPFAM" id="SSF103473">
    <property type="entry name" value="MFS general substrate transporter"/>
    <property type="match status" value="2"/>
</dbReference>
<keyword evidence="5 6" id="KW-0472">Membrane</keyword>
<evidence type="ECO:0000256" key="6">
    <source>
        <dbReference type="SAM" id="Phobius"/>
    </source>
</evidence>
<dbReference type="GO" id="GO:0005886">
    <property type="term" value="C:plasma membrane"/>
    <property type="evidence" value="ECO:0007669"/>
    <property type="project" value="UniProtKB-SubCell"/>
</dbReference>
<evidence type="ECO:0000256" key="4">
    <source>
        <dbReference type="ARBA" id="ARBA00022989"/>
    </source>
</evidence>